<dbReference type="EMBL" id="JARHUD010000005">
    <property type="protein sequence ID" value="MDF2096321.1"/>
    <property type="molecule type" value="Genomic_DNA"/>
</dbReference>
<keyword evidence="4 9" id="KW-0223">Dioxygenase</keyword>
<comment type="similarity">
    <text evidence="2">Belongs to the gamma-BBH/TMLD family.</text>
</comment>
<proteinExistence type="inferred from homology"/>
<dbReference type="InterPro" id="IPR050411">
    <property type="entry name" value="AlphaKG_dependent_hydroxylases"/>
</dbReference>
<dbReference type="Proteomes" id="UP001215503">
    <property type="component" value="Unassembled WGS sequence"/>
</dbReference>
<dbReference type="CDD" id="cd00250">
    <property type="entry name" value="CAS_like"/>
    <property type="match status" value="1"/>
</dbReference>
<keyword evidence="10" id="KW-1185">Reference proteome</keyword>
<name>A0ABT5YMX5_9PROT</name>
<evidence type="ECO:0000256" key="4">
    <source>
        <dbReference type="ARBA" id="ARBA00022964"/>
    </source>
</evidence>
<dbReference type="PANTHER" id="PTHR10696:SF25">
    <property type="entry name" value="OXIDOREDUCTASE AIM17-RELATED"/>
    <property type="match status" value="1"/>
</dbReference>
<comment type="caution">
    <text evidence="9">The sequence shown here is derived from an EMBL/GenBank/DDBJ whole genome shotgun (WGS) entry which is preliminary data.</text>
</comment>
<evidence type="ECO:0000259" key="7">
    <source>
        <dbReference type="Pfam" id="PF02668"/>
    </source>
</evidence>
<gene>
    <name evidence="9" type="ORF">P2G67_10070</name>
</gene>
<dbReference type="GO" id="GO:0051213">
    <property type="term" value="F:dioxygenase activity"/>
    <property type="evidence" value="ECO:0007669"/>
    <property type="project" value="UniProtKB-KW"/>
</dbReference>
<dbReference type="SUPFAM" id="SSF51197">
    <property type="entry name" value="Clavaminate synthase-like"/>
    <property type="match status" value="1"/>
</dbReference>
<evidence type="ECO:0000256" key="3">
    <source>
        <dbReference type="ARBA" id="ARBA00022723"/>
    </source>
</evidence>
<accession>A0ABT5YMX5</accession>
<feature type="domain" description="Gamma-butyrobetaine hydroxylase-like N-terminal" evidence="8">
    <location>
        <begin position="24"/>
        <end position="95"/>
    </location>
</feature>
<organism evidence="9 10">
    <name type="scientific">Aquibaculum arenosum</name>
    <dbReference type="NCBI Taxonomy" id="3032591"/>
    <lineage>
        <taxon>Bacteria</taxon>
        <taxon>Pseudomonadati</taxon>
        <taxon>Pseudomonadota</taxon>
        <taxon>Alphaproteobacteria</taxon>
        <taxon>Rhodospirillales</taxon>
        <taxon>Rhodovibrionaceae</taxon>
        <taxon>Aquibaculum</taxon>
    </lineage>
</organism>
<keyword evidence="3" id="KW-0479">Metal-binding</keyword>
<keyword evidence="5" id="KW-0560">Oxidoreductase</keyword>
<feature type="domain" description="TauD/TfdA-like" evidence="7">
    <location>
        <begin position="131"/>
        <end position="377"/>
    </location>
</feature>
<protein>
    <submittedName>
        <fullName evidence="9">TauD/TfdA family dioxygenase</fullName>
    </submittedName>
</protein>
<dbReference type="InterPro" id="IPR042098">
    <property type="entry name" value="TauD-like_sf"/>
</dbReference>
<dbReference type="InterPro" id="IPR010376">
    <property type="entry name" value="GBBH-like_N"/>
</dbReference>
<dbReference type="InterPro" id="IPR038492">
    <property type="entry name" value="GBBH-like_N_sf"/>
</dbReference>
<dbReference type="Pfam" id="PF06155">
    <property type="entry name" value="GBBH-like_N"/>
    <property type="match status" value="1"/>
</dbReference>
<evidence type="ECO:0000259" key="8">
    <source>
        <dbReference type="Pfam" id="PF06155"/>
    </source>
</evidence>
<keyword evidence="6" id="KW-0408">Iron</keyword>
<dbReference type="InterPro" id="IPR003819">
    <property type="entry name" value="TauD/TfdA-like"/>
</dbReference>
<evidence type="ECO:0000313" key="10">
    <source>
        <dbReference type="Proteomes" id="UP001215503"/>
    </source>
</evidence>
<dbReference type="PANTHER" id="PTHR10696">
    <property type="entry name" value="GAMMA-BUTYROBETAINE HYDROXYLASE-RELATED"/>
    <property type="match status" value="1"/>
</dbReference>
<evidence type="ECO:0000313" key="9">
    <source>
        <dbReference type="EMBL" id="MDF2096321.1"/>
    </source>
</evidence>
<reference evidence="9 10" key="1">
    <citation type="submission" date="2023-03" db="EMBL/GenBank/DDBJ databases">
        <title>Fodinicurvata sp. CAU 1616 isolated from sea sendiment.</title>
        <authorList>
            <person name="Kim W."/>
        </authorList>
    </citation>
    <scope>NUCLEOTIDE SEQUENCE [LARGE SCALE GENOMIC DNA]</scope>
    <source>
        <strain evidence="9 10">CAU 1616</strain>
    </source>
</reference>
<sequence>MTARPLVDMGELAPYAGPDRIAALHPEERALRVIWDDGRESRFHWTWLRDHCACPECRHPQTRERLFELRDLPLPIGPASAELEENGTLCLNWPARDSASAHQSRFDPGWLRWRAYDSASRSERVRPRQPWSVKTLGQVPEYSYERFKEAAEIQRAWIESLQQYGAVLLRGAPAQAGELERFASAVAPIHETHFGRIFDVQTKPDPNNAAYTSLALEPHVDLPNHPHPPDIQLLFCIANEADGGDSTLVDGLQVAESLRKDHPESFHVLTTQAIDFRFQDAKVDICHRVPLIELDSQGAVTGLRFNNWIRDSLDLPEDEVERYYSAYQQLWRALCHPDNQLGLRLAAGDILAFDNRRVLHGRTAFTANGRRHLQGCYLPRSMVESRLRLLERQGS</sequence>
<dbReference type="Gene3D" id="3.30.2020.30">
    <property type="match status" value="1"/>
</dbReference>
<dbReference type="Pfam" id="PF02668">
    <property type="entry name" value="TauD"/>
    <property type="match status" value="1"/>
</dbReference>
<evidence type="ECO:0000256" key="5">
    <source>
        <dbReference type="ARBA" id="ARBA00023002"/>
    </source>
</evidence>
<evidence type="ECO:0000256" key="6">
    <source>
        <dbReference type="ARBA" id="ARBA00023004"/>
    </source>
</evidence>
<comment type="cofactor">
    <cofactor evidence="1">
        <name>Fe(2+)</name>
        <dbReference type="ChEBI" id="CHEBI:29033"/>
    </cofactor>
</comment>
<dbReference type="Gene3D" id="3.60.130.10">
    <property type="entry name" value="Clavaminate synthase-like"/>
    <property type="match status" value="1"/>
</dbReference>
<evidence type="ECO:0000256" key="1">
    <source>
        <dbReference type="ARBA" id="ARBA00001954"/>
    </source>
</evidence>
<dbReference type="RefSeq" id="WP_275822614.1">
    <property type="nucleotide sequence ID" value="NZ_JARHUD010000005.1"/>
</dbReference>
<evidence type="ECO:0000256" key="2">
    <source>
        <dbReference type="ARBA" id="ARBA00008654"/>
    </source>
</evidence>